<dbReference type="CDD" id="cd06225">
    <property type="entry name" value="HAMP"/>
    <property type="match status" value="1"/>
</dbReference>
<feature type="domain" description="HAMP" evidence="10">
    <location>
        <begin position="319"/>
        <end position="368"/>
    </location>
</feature>
<dbReference type="KEGG" id="bliq:INP51_10970"/>
<feature type="transmembrane region" description="Helical" evidence="8">
    <location>
        <begin position="283"/>
        <end position="309"/>
    </location>
</feature>
<evidence type="ECO:0000256" key="2">
    <source>
        <dbReference type="ARBA" id="ARBA00004370"/>
    </source>
</evidence>
<dbReference type="RefSeq" id="WP_193734893.1">
    <property type="nucleotide sequence ID" value="NZ_CP063304.1"/>
</dbReference>
<evidence type="ECO:0000256" key="3">
    <source>
        <dbReference type="ARBA" id="ARBA00012438"/>
    </source>
</evidence>
<evidence type="ECO:0000256" key="5">
    <source>
        <dbReference type="ARBA" id="ARBA00022679"/>
    </source>
</evidence>
<dbReference type="GO" id="GO:0000155">
    <property type="term" value="F:phosphorelay sensor kinase activity"/>
    <property type="evidence" value="ECO:0007669"/>
    <property type="project" value="InterPro"/>
</dbReference>
<name>A0A7M2REZ8_9FIRM</name>
<dbReference type="Pfam" id="PF02518">
    <property type="entry name" value="HATPase_c"/>
    <property type="match status" value="1"/>
</dbReference>
<accession>A0A7M2REZ8</accession>
<dbReference type="Proteomes" id="UP000593601">
    <property type="component" value="Chromosome"/>
</dbReference>
<dbReference type="PROSITE" id="PS50885">
    <property type="entry name" value="HAMP"/>
    <property type="match status" value="1"/>
</dbReference>
<evidence type="ECO:0000256" key="1">
    <source>
        <dbReference type="ARBA" id="ARBA00000085"/>
    </source>
</evidence>
<dbReference type="InterPro" id="IPR005467">
    <property type="entry name" value="His_kinase_dom"/>
</dbReference>
<sequence>MKKLMNSFNQWRFDKKIQLLVSTSIVLTTFLVLIVSTTSTVRFMKVQSTELLQAQNNTIAENFRNSLDNYKKLAIAVVLDTSIQQFLKSDSGNTASYIDNKNNANNTLSSIVNMHSDLNFIAVVDDQSGEYLYKGEQTIYNSNFIQTYSKDYESCKPANSSTMRVSFNNAYYDGNKYSLNVYFPIYDTGNLMGELGLLCMNFTDPSLQQIAENNNSSNLNTVVIDLDGDLLATNEKDKIGSKTNYISNIFEESGHFRKNGMIYFFQKINKWDFYIVSSVSAMYLYHGSITAILFMCTITILMVITNMYIIKKIIQKLYKPLENVVSKMDSVASGSLKTRIDSERMGDDFTKLAEGFNSMMDKIQELMEQVKLEQHQMEQIRFNALQSQIQPHFLYNTLDCIHWQAMADGNTEISTLVKALAKYYRICLSEGHDIISLKQELEHVENYLIIQNMRYDNIIDNKLDIDQNVLDSMIPKLTLQPLVENSIYHGIKVREGKTGTIYIKVQQLSKNIVITLADTGTGMSEEKVAELNSQLSLHDDSFGYGVRNVNKRIQLLYGDNYGLHYYKNTSGGVTVKISFPYRTKDMNTAIRGELDYV</sequence>
<dbReference type="EMBL" id="CP063304">
    <property type="protein sequence ID" value="QOV18531.1"/>
    <property type="molecule type" value="Genomic_DNA"/>
</dbReference>
<evidence type="ECO:0000313" key="11">
    <source>
        <dbReference type="EMBL" id="QOV18531.1"/>
    </source>
</evidence>
<keyword evidence="12" id="KW-1185">Reference proteome</keyword>
<keyword evidence="4" id="KW-0597">Phosphoprotein</keyword>
<evidence type="ECO:0000259" key="9">
    <source>
        <dbReference type="PROSITE" id="PS50109"/>
    </source>
</evidence>
<evidence type="ECO:0000259" key="10">
    <source>
        <dbReference type="PROSITE" id="PS50885"/>
    </source>
</evidence>
<evidence type="ECO:0000256" key="4">
    <source>
        <dbReference type="ARBA" id="ARBA00022553"/>
    </source>
</evidence>
<gene>
    <name evidence="11" type="ORF">INP51_10970</name>
</gene>
<comment type="catalytic activity">
    <reaction evidence="1">
        <text>ATP + protein L-histidine = ADP + protein N-phospho-L-histidine.</text>
        <dbReference type="EC" id="2.7.13.3"/>
    </reaction>
</comment>
<dbReference type="InterPro" id="IPR036890">
    <property type="entry name" value="HATPase_C_sf"/>
</dbReference>
<dbReference type="Gene3D" id="3.30.565.10">
    <property type="entry name" value="Histidine kinase-like ATPase, C-terminal domain"/>
    <property type="match status" value="1"/>
</dbReference>
<dbReference type="InterPro" id="IPR050640">
    <property type="entry name" value="Bact_2-comp_sensor_kinase"/>
</dbReference>
<dbReference type="SUPFAM" id="SSF55874">
    <property type="entry name" value="ATPase domain of HSP90 chaperone/DNA topoisomerase II/histidine kinase"/>
    <property type="match status" value="1"/>
</dbReference>
<proteinExistence type="predicted"/>
<dbReference type="EC" id="2.7.13.3" evidence="3"/>
<dbReference type="PANTHER" id="PTHR34220:SF7">
    <property type="entry name" value="SENSOR HISTIDINE KINASE YPDA"/>
    <property type="match status" value="1"/>
</dbReference>
<dbReference type="SMART" id="SM00304">
    <property type="entry name" value="HAMP"/>
    <property type="match status" value="1"/>
</dbReference>
<dbReference type="PROSITE" id="PS50109">
    <property type="entry name" value="HIS_KIN"/>
    <property type="match status" value="1"/>
</dbReference>
<dbReference type="GO" id="GO:0016020">
    <property type="term" value="C:membrane"/>
    <property type="evidence" value="ECO:0007669"/>
    <property type="project" value="UniProtKB-SubCell"/>
</dbReference>
<keyword evidence="8" id="KW-0812">Transmembrane</keyword>
<organism evidence="11 12">
    <name type="scientific">Blautia liquoris</name>
    <dbReference type="NCBI Taxonomy" id="2779518"/>
    <lineage>
        <taxon>Bacteria</taxon>
        <taxon>Bacillati</taxon>
        <taxon>Bacillota</taxon>
        <taxon>Clostridia</taxon>
        <taxon>Lachnospirales</taxon>
        <taxon>Lachnospiraceae</taxon>
        <taxon>Blautia</taxon>
    </lineage>
</organism>
<feature type="domain" description="Histidine kinase" evidence="9">
    <location>
        <begin position="479"/>
        <end position="583"/>
    </location>
</feature>
<dbReference type="Pfam" id="PF06580">
    <property type="entry name" value="His_kinase"/>
    <property type="match status" value="1"/>
</dbReference>
<dbReference type="InterPro" id="IPR003660">
    <property type="entry name" value="HAMP_dom"/>
</dbReference>
<evidence type="ECO:0000256" key="6">
    <source>
        <dbReference type="ARBA" id="ARBA00022777"/>
    </source>
</evidence>
<evidence type="ECO:0000256" key="8">
    <source>
        <dbReference type="SAM" id="Phobius"/>
    </source>
</evidence>
<evidence type="ECO:0000313" key="12">
    <source>
        <dbReference type="Proteomes" id="UP000593601"/>
    </source>
</evidence>
<dbReference type="Pfam" id="PF00672">
    <property type="entry name" value="HAMP"/>
    <property type="match status" value="1"/>
</dbReference>
<keyword evidence="8" id="KW-1133">Transmembrane helix</keyword>
<dbReference type="InterPro" id="IPR003594">
    <property type="entry name" value="HATPase_dom"/>
</dbReference>
<evidence type="ECO:0000256" key="7">
    <source>
        <dbReference type="ARBA" id="ARBA00023012"/>
    </source>
</evidence>
<dbReference type="SUPFAM" id="SSF158472">
    <property type="entry name" value="HAMP domain-like"/>
    <property type="match status" value="1"/>
</dbReference>
<comment type="subcellular location">
    <subcellularLocation>
        <location evidence="2">Membrane</location>
    </subcellularLocation>
</comment>
<protein>
    <recommendedName>
        <fullName evidence="3">histidine kinase</fullName>
        <ecNumber evidence="3">2.7.13.3</ecNumber>
    </recommendedName>
</protein>
<keyword evidence="6 11" id="KW-0418">Kinase</keyword>
<keyword evidence="8" id="KW-0472">Membrane</keyword>
<keyword evidence="7" id="KW-0902">Two-component regulatory system</keyword>
<dbReference type="Gene3D" id="6.10.340.10">
    <property type="match status" value="1"/>
</dbReference>
<dbReference type="PANTHER" id="PTHR34220">
    <property type="entry name" value="SENSOR HISTIDINE KINASE YPDA"/>
    <property type="match status" value="1"/>
</dbReference>
<dbReference type="AlphaFoldDB" id="A0A7M2REZ8"/>
<reference evidence="11 12" key="1">
    <citation type="submission" date="2020-10" db="EMBL/GenBank/DDBJ databases">
        <title>Blautia liquoris sp.nov., isolated from the mud in a fermentation cellar used for the production of Chinese strong-flavoured liquor.</title>
        <authorList>
            <person name="Lu L."/>
        </authorList>
    </citation>
    <scope>NUCLEOTIDE SEQUENCE [LARGE SCALE GENOMIC DNA]</scope>
    <source>
        <strain evidence="11 12">LZLJ-3</strain>
    </source>
</reference>
<keyword evidence="5" id="KW-0808">Transferase</keyword>
<dbReference type="InterPro" id="IPR010559">
    <property type="entry name" value="Sig_transdc_His_kin_internal"/>
</dbReference>